<dbReference type="Proteomes" id="UP001501391">
    <property type="component" value="Unassembled WGS sequence"/>
</dbReference>
<feature type="domain" description="Beta-lactamase-related" evidence="1">
    <location>
        <begin position="36"/>
        <end position="372"/>
    </location>
</feature>
<sequence length="386" mass="41301">MTQEITVQGTVAEGFEPVRDEFAAFVAGERQDYEGQLCAYVHGRRVVDLWAGAGATGDSLYAVYSATKGAAHLVAALLVQDGTLELDRKVTYYWPEFAAEGKGALTLRDLLAHRAGLVGTDTGFSLAELADDRMIAERLADQRPFWRPGTAFGYHALVIGALTGEVVRRATGRTLQEVYEERIRAPHGLDLYLGLPAAHEPRFRPVRPMLPTPEQQARLDAAPTGPHTLTSIAFNRHGADPTDLESLPNERLIRAQGPASVGGIGSARGLAAMYAATISGVDGRTPLLKEDTLAEFGQIHSVGYDLVARAHKSFGLGFQATADTWHPFLGATTIGHSGANGVQSFADPRAGIAYAYTRRRFAFPGGAAPENDRLAATIQQAALSAP</sequence>
<dbReference type="GO" id="GO:0016787">
    <property type="term" value="F:hydrolase activity"/>
    <property type="evidence" value="ECO:0007669"/>
    <property type="project" value="UniProtKB-KW"/>
</dbReference>
<dbReference type="InterPro" id="IPR001466">
    <property type="entry name" value="Beta-lactam-related"/>
</dbReference>
<proteinExistence type="predicted"/>
<name>A0ABN3BFV6_9ACTN</name>
<gene>
    <name evidence="2" type="ORF">GCM10009787_24520</name>
</gene>
<dbReference type="RefSeq" id="WP_346162658.1">
    <property type="nucleotide sequence ID" value="NZ_BAAAOQ010000007.1"/>
</dbReference>
<evidence type="ECO:0000313" key="2">
    <source>
        <dbReference type="EMBL" id="GAA2195229.1"/>
    </source>
</evidence>
<comment type="caution">
    <text evidence="2">The sequence shown here is derived from an EMBL/GenBank/DDBJ whole genome shotgun (WGS) entry which is preliminary data.</text>
</comment>
<dbReference type="Pfam" id="PF00144">
    <property type="entry name" value="Beta-lactamase"/>
    <property type="match status" value="1"/>
</dbReference>
<dbReference type="EMBL" id="BAAAOQ010000007">
    <property type="protein sequence ID" value="GAA2195229.1"/>
    <property type="molecule type" value="Genomic_DNA"/>
</dbReference>
<dbReference type="PANTHER" id="PTHR43319:SF3">
    <property type="entry name" value="BETA-LACTAMASE-RELATED DOMAIN-CONTAINING PROTEIN"/>
    <property type="match status" value="1"/>
</dbReference>
<dbReference type="InterPro" id="IPR012338">
    <property type="entry name" value="Beta-lactam/transpept-like"/>
</dbReference>
<protein>
    <submittedName>
        <fullName evidence="2">Serine hydrolase domain-containing protein</fullName>
    </submittedName>
</protein>
<evidence type="ECO:0000259" key="1">
    <source>
        <dbReference type="Pfam" id="PF00144"/>
    </source>
</evidence>
<organism evidence="2 3">
    <name type="scientific">Streptomyces bangladeshensis</name>
    <dbReference type="NCBI Taxonomy" id="295352"/>
    <lineage>
        <taxon>Bacteria</taxon>
        <taxon>Bacillati</taxon>
        <taxon>Actinomycetota</taxon>
        <taxon>Actinomycetes</taxon>
        <taxon>Kitasatosporales</taxon>
        <taxon>Streptomycetaceae</taxon>
        <taxon>Streptomyces</taxon>
    </lineage>
</organism>
<reference evidence="2 3" key="1">
    <citation type="journal article" date="2019" name="Int. J. Syst. Evol. Microbiol.">
        <title>The Global Catalogue of Microorganisms (GCM) 10K type strain sequencing project: providing services to taxonomists for standard genome sequencing and annotation.</title>
        <authorList>
            <consortium name="The Broad Institute Genomics Platform"/>
            <consortium name="The Broad Institute Genome Sequencing Center for Infectious Disease"/>
            <person name="Wu L."/>
            <person name="Ma J."/>
        </authorList>
    </citation>
    <scope>NUCLEOTIDE SEQUENCE [LARGE SCALE GENOMIC DNA]</scope>
    <source>
        <strain evidence="2 3">JCM 14924</strain>
    </source>
</reference>
<dbReference type="Gene3D" id="3.40.710.10">
    <property type="entry name" value="DD-peptidase/beta-lactamase superfamily"/>
    <property type="match status" value="1"/>
</dbReference>
<dbReference type="SUPFAM" id="SSF56601">
    <property type="entry name" value="beta-lactamase/transpeptidase-like"/>
    <property type="match status" value="1"/>
</dbReference>
<keyword evidence="3" id="KW-1185">Reference proteome</keyword>
<evidence type="ECO:0000313" key="3">
    <source>
        <dbReference type="Proteomes" id="UP001501391"/>
    </source>
</evidence>
<accession>A0ABN3BFV6</accession>
<dbReference type="InterPro" id="IPR052907">
    <property type="entry name" value="Beta-lactamase/esterase"/>
</dbReference>
<dbReference type="PANTHER" id="PTHR43319">
    <property type="entry name" value="BETA-LACTAMASE-RELATED"/>
    <property type="match status" value="1"/>
</dbReference>
<keyword evidence="2" id="KW-0378">Hydrolase</keyword>